<reference evidence="2 3" key="1">
    <citation type="submission" date="2024-10" db="EMBL/GenBank/DDBJ databases">
        <title>Updated reference genomes for cyclostephanoid diatoms.</title>
        <authorList>
            <person name="Roberts W.R."/>
            <person name="Alverson A.J."/>
        </authorList>
    </citation>
    <scope>NUCLEOTIDE SEQUENCE [LARGE SCALE GENOMIC DNA]</scope>
    <source>
        <strain evidence="2 3">AJA232-27</strain>
    </source>
</reference>
<protein>
    <submittedName>
        <fullName evidence="2">Uncharacterized protein</fullName>
    </submittedName>
</protein>
<name>A0ABD3M6F2_9STRA</name>
<organism evidence="2 3">
    <name type="scientific">Discostella pseudostelligera</name>
    <dbReference type="NCBI Taxonomy" id="259834"/>
    <lineage>
        <taxon>Eukaryota</taxon>
        <taxon>Sar</taxon>
        <taxon>Stramenopiles</taxon>
        <taxon>Ochrophyta</taxon>
        <taxon>Bacillariophyta</taxon>
        <taxon>Coscinodiscophyceae</taxon>
        <taxon>Thalassiosirophycidae</taxon>
        <taxon>Stephanodiscales</taxon>
        <taxon>Stephanodiscaceae</taxon>
        <taxon>Discostella</taxon>
    </lineage>
</organism>
<keyword evidence="1" id="KW-1133">Transmembrane helix</keyword>
<gene>
    <name evidence="2" type="ORF">ACHAWU_004286</name>
</gene>
<sequence>MLRKVTSRSYDRLNSFCWPFLEKSKPKNGRIHSREFTLRNCRQIHGKPSDTSWSTALRDRFNEYRRNGVPEIIFGSFIFALVGIDYILQTRNDQQRETMYKQLEREVRRDEATSRKEDRRMLEEGIASMSKFKCIIRKVPLNFDGHKCLKNVKVGDVVTVLEEGVGPGGQYNLCSIDRDATTTGVESSENEPRISIGWYPCSCLQKIES</sequence>
<proteinExistence type="predicted"/>
<dbReference type="EMBL" id="JALLBG020000234">
    <property type="protein sequence ID" value="KAL3758321.1"/>
    <property type="molecule type" value="Genomic_DNA"/>
</dbReference>
<evidence type="ECO:0000313" key="2">
    <source>
        <dbReference type="EMBL" id="KAL3758321.1"/>
    </source>
</evidence>
<feature type="transmembrane region" description="Helical" evidence="1">
    <location>
        <begin position="68"/>
        <end position="88"/>
    </location>
</feature>
<keyword evidence="3" id="KW-1185">Reference proteome</keyword>
<accession>A0ABD3M6F2</accession>
<comment type="caution">
    <text evidence="2">The sequence shown here is derived from an EMBL/GenBank/DDBJ whole genome shotgun (WGS) entry which is preliminary data.</text>
</comment>
<keyword evidence="1" id="KW-0812">Transmembrane</keyword>
<dbReference type="Proteomes" id="UP001530293">
    <property type="component" value="Unassembled WGS sequence"/>
</dbReference>
<evidence type="ECO:0000256" key="1">
    <source>
        <dbReference type="SAM" id="Phobius"/>
    </source>
</evidence>
<keyword evidence="1" id="KW-0472">Membrane</keyword>
<evidence type="ECO:0000313" key="3">
    <source>
        <dbReference type="Proteomes" id="UP001530293"/>
    </source>
</evidence>
<dbReference type="AlphaFoldDB" id="A0ABD3M6F2"/>